<accession>A0A2T7PG43</accession>
<keyword evidence="2" id="KW-1185">Reference proteome</keyword>
<reference evidence="1 2" key="1">
    <citation type="submission" date="2018-04" db="EMBL/GenBank/DDBJ databases">
        <title>The genome of golden apple snail Pomacea canaliculata provides insight into stress tolerance and invasive adaptation.</title>
        <authorList>
            <person name="Liu C."/>
            <person name="Liu B."/>
            <person name="Ren Y."/>
            <person name="Zhang Y."/>
            <person name="Wang H."/>
            <person name="Li S."/>
            <person name="Jiang F."/>
            <person name="Yin L."/>
            <person name="Zhang G."/>
            <person name="Qian W."/>
            <person name="Fan W."/>
        </authorList>
    </citation>
    <scope>NUCLEOTIDE SEQUENCE [LARGE SCALE GENOMIC DNA]</scope>
    <source>
        <strain evidence="1">SZHN2017</strain>
        <tissue evidence="1">Muscle</tissue>
    </source>
</reference>
<comment type="caution">
    <text evidence="1">The sequence shown here is derived from an EMBL/GenBank/DDBJ whole genome shotgun (WGS) entry which is preliminary data.</text>
</comment>
<proteinExistence type="predicted"/>
<evidence type="ECO:0008006" key="3">
    <source>
        <dbReference type="Google" id="ProtNLM"/>
    </source>
</evidence>
<evidence type="ECO:0000313" key="2">
    <source>
        <dbReference type="Proteomes" id="UP000245119"/>
    </source>
</evidence>
<dbReference type="AlphaFoldDB" id="A0A2T7PG43"/>
<evidence type="ECO:0000313" key="1">
    <source>
        <dbReference type="EMBL" id="PVD32340.1"/>
    </source>
</evidence>
<dbReference type="EMBL" id="PZQS01000004">
    <property type="protein sequence ID" value="PVD32340.1"/>
    <property type="molecule type" value="Genomic_DNA"/>
</dbReference>
<dbReference type="Proteomes" id="UP000245119">
    <property type="component" value="Linkage Group LG4"/>
</dbReference>
<organism evidence="1 2">
    <name type="scientific">Pomacea canaliculata</name>
    <name type="common">Golden apple snail</name>
    <dbReference type="NCBI Taxonomy" id="400727"/>
    <lineage>
        <taxon>Eukaryota</taxon>
        <taxon>Metazoa</taxon>
        <taxon>Spiralia</taxon>
        <taxon>Lophotrochozoa</taxon>
        <taxon>Mollusca</taxon>
        <taxon>Gastropoda</taxon>
        <taxon>Caenogastropoda</taxon>
        <taxon>Architaenioglossa</taxon>
        <taxon>Ampullarioidea</taxon>
        <taxon>Ampullariidae</taxon>
        <taxon>Pomacea</taxon>
    </lineage>
</organism>
<name>A0A2T7PG43_POMCA</name>
<protein>
    <recommendedName>
        <fullName evidence="3">Homeobox domain-containing protein</fullName>
    </recommendedName>
</protein>
<dbReference type="PROSITE" id="PS51257">
    <property type="entry name" value="PROKAR_LIPOPROTEIN"/>
    <property type="match status" value="1"/>
</dbReference>
<sequence length="159" mass="17383">MKFSIDNILGLHKTLPSAHLPAHLTPSHSGFGCNLNAVGDDSRGMNKTLEGKKESEPTQQMATALQGKEATTTTVTSGYSARATTRPSCKLAISAGQEQEKDCGSKKRKFGRNPRVPFTQHQVAVLEERFDKLITSPRWTSQNCPQHSPSRRLGVLLLV</sequence>
<gene>
    <name evidence="1" type="ORF">C0Q70_07773</name>
</gene>